<name>A0A231H9D9_9NOCA</name>
<keyword evidence="4" id="KW-1185">Reference proteome</keyword>
<feature type="region of interest" description="Disordered" evidence="2">
    <location>
        <begin position="610"/>
        <end position="644"/>
    </location>
</feature>
<proteinExistence type="predicted"/>
<evidence type="ECO:0000313" key="4">
    <source>
        <dbReference type="Proteomes" id="UP000215506"/>
    </source>
</evidence>
<organism evidence="3 4">
    <name type="scientific">Nocardia cerradoensis</name>
    <dbReference type="NCBI Taxonomy" id="85688"/>
    <lineage>
        <taxon>Bacteria</taxon>
        <taxon>Bacillati</taxon>
        <taxon>Actinomycetota</taxon>
        <taxon>Actinomycetes</taxon>
        <taxon>Mycobacteriales</taxon>
        <taxon>Nocardiaceae</taxon>
        <taxon>Nocardia</taxon>
    </lineage>
</organism>
<sequence length="644" mass="67509">MANYLDLDPDQLRVYAEQLERYAAAMRKWGEIPESWLTEFPDGYGTIADPMHGALKDYYRKRHEKAEAQAASAERTAHDLRAAAGRMENTELSGGHQISNAGPHGGPSPVTHGPSAPDGDTPKTPGISNDSPQRAPDGPARPVVGHNDGVTDPGAATPDQPGYGGAPAFAGANPVAPIDVSHSMPSPEHRVDGSAPPPPHGVPGDDSTPEDAGVFTAEYGTGTQPDAPAAATAPPTGPTGPLPAGPAPEPPRPLRPGPLAVSSQPVRGHRQGLPQLIVGDGGEDDLTLARTLLSAVLFAVGDSAPGVEWATGVVRNRRGAVVLLTSTEGRGWLPAGLFVPSEVLIPWRWDSILDAEGRRAITAFENNADPARILTEFAHHAARAKRGHLRALASTSGVGDYVRATLGSEVAIADLVVATETSVDLSSPGAGLFDRLDAGGSATSRQRAAEVADSDIRAVCVQLAREADALARQAMPDATPEARAQRARRQEVLHSLGARDRVSASSRPHLPPADQDLVAPASAVFAPSGSSRAAATSAIISSSFSPPPDVDTERSRMFERRADELISLLLTEKDDHRMLRDVLYVHDQIAEHPQLQSILGKVPTATANATSVDTGSAGPNLSPAAEYRSFPVSPGRYGEERSIR</sequence>
<dbReference type="Pfam" id="PF10824">
    <property type="entry name" value="T7SS_ESX_EspC"/>
    <property type="match status" value="1"/>
</dbReference>
<feature type="compositionally biased region" description="Polar residues" evidence="2">
    <location>
        <begin position="91"/>
        <end position="100"/>
    </location>
</feature>
<feature type="coiled-coil region" evidence="1">
    <location>
        <begin position="56"/>
        <end position="83"/>
    </location>
</feature>
<dbReference type="AlphaFoldDB" id="A0A231H9D9"/>
<protein>
    <submittedName>
        <fullName evidence="3">Uncharacterized protein</fullName>
    </submittedName>
</protein>
<feature type="region of interest" description="Disordered" evidence="2">
    <location>
        <begin position="91"/>
        <end position="267"/>
    </location>
</feature>
<evidence type="ECO:0000256" key="2">
    <source>
        <dbReference type="SAM" id="MobiDB-lite"/>
    </source>
</evidence>
<dbReference type="EMBL" id="NGAF01000004">
    <property type="protein sequence ID" value="OXR45346.1"/>
    <property type="molecule type" value="Genomic_DNA"/>
</dbReference>
<feature type="compositionally biased region" description="Polar residues" evidence="2">
    <location>
        <begin position="610"/>
        <end position="619"/>
    </location>
</feature>
<feature type="compositionally biased region" description="Low complexity" evidence="2">
    <location>
        <begin position="166"/>
        <end position="177"/>
    </location>
</feature>
<feature type="compositionally biased region" description="Low complexity" evidence="2">
    <location>
        <begin position="220"/>
        <end position="234"/>
    </location>
</feature>
<feature type="compositionally biased region" description="Pro residues" evidence="2">
    <location>
        <begin position="235"/>
        <end position="256"/>
    </location>
</feature>
<comment type="caution">
    <text evidence="3">The sequence shown here is derived from an EMBL/GenBank/DDBJ whole genome shotgun (WGS) entry which is preliminary data.</text>
</comment>
<dbReference type="InterPro" id="IPR022536">
    <property type="entry name" value="EspC"/>
</dbReference>
<gene>
    <name evidence="3" type="ORF">B7C42_02471</name>
</gene>
<accession>A0A231H9D9</accession>
<dbReference type="GO" id="GO:0009306">
    <property type="term" value="P:protein secretion"/>
    <property type="evidence" value="ECO:0007669"/>
    <property type="project" value="InterPro"/>
</dbReference>
<evidence type="ECO:0000313" key="3">
    <source>
        <dbReference type="EMBL" id="OXR45346.1"/>
    </source>
</evidence>
<evidence type="ECO:0000256" key="1">
    <source>
        <dbReference type="SAM" id="Coils"/>
    </source>
</evidence>
<reference evidence="3 4" key="1">
    <citation type="submission" date="2017-07" db="EMBL/GenBank/DDBJ databases">
        <title>First draft Genome Sequence of Nocardia cerradoensis isolated from human infection.</title>
        <authorList>
            <person name="Carrasco G."/>
        </authorList>
    </citation>
    <scope>NUCLEOTIDE SEQUENCE [LARGE SCALE GENOMIC DNA]</scope>
    <source>
        <strain evidence="3 4">CNM20130759</strain>
    </source>
</reference>
<keyword evidence="1" id="KW-0175">Coiled coil</keyword>
<dbReference type="Proteomes" id="UP000215506">
    <property type="component" value="Unassembled WGS sequence"/>
</dbReference>